<protein>
    <recommendedName>
        <fullName evidence="1">Phage tail collar domain-containing protein</fullName>
    </recommendedName>
</protein>
<gene>
    <name evidence="2" type="ORF">D7S89_14265</name>
</gene>
<dbReference type="OrthoDB" id="9810174at2"/>
<proteinExistence type="predicted"/>
<dbReference type="Pfam" id="PF07484">
    <property type="entry name" value="Collar"/>
    <property type="match status" value="1"/>
</dbReference>
<evidence type="ECO:0000313" key="3">
    <source>
        <dbReference type="Proteomes" id="UP000280434"/>
    </source>
</evidence>
<dbReference type="Proteomes" id="UP000280434">
    <property type="component" value="Unassembled WGS sequence"/>
</dbReference>
<comment type="caution">
    <text evidence="2">The sequence shown here is derived from an EMBL/GenBank/DDBJ whole genome shotgun (WGS) entry which is preliminary data.</text>
</comment>
<dbReference type="AlphaFoldDB" id="A0A494X9H8"/>
<dbReference type="InterPro" id="IPR011083">
    <property type="entry name" value="Phage_tail_collar_dom"/>
</dbReference>
<reference evidence="2 3" key="1">
    <citation type="submission" date="2018-10" db="EMBL/GenBank/DDBJ databases">
        <title>Paraburkholderia sp. 7MK8-2, isolated from soil.</title>
        <authorList>
            <person name="Gao Z.-H."/>
            <person name="Qiu L.-H."/>
        </authorList>
    </citation>
    <scope>NUCLEOTIDE SEQUENCE [LARGE SCALE GENOMIC DNA]</scope>
    <source>
        <strain evidence="2 3">7MK8-2</strain>
    </source>
</reference>
<dbReference type="RefSeq" id="WP_121278366.1">
    <property type="nucleotide sequence ID" value="NZ_RBZV01000005.1"/>
</dbReference>
<name>A0A494X9H8_9BURK</name>
<dbReference type="Gene3D" id="3.90.1340.10">
    <property type="entry name" value="Phage tail collar domain"/>
    <property type="match status" value="1"/>
</dbReference>
<dbReference type="EMBL" id="RBZV01000005">
    <property type="protein sequence ID" value="RKP47417.1"/>
    <property type="molecule type" value="Genomic_DNA"/>
</dbReference>
<dbReference type="InterPro" id="IPR037053">
    <property type="entry name" value="Phage_tail_collar_dom_sf"/>
</dbReference>
<evidence type="ECO:0000313" key="2">
    <source>
        <dbReference type="EMBL" id="RKP47417.1"/>
    </source>
</evidence>
<keyword evidence="3" id="KW-1185">Reference proteome</keyword>
<dbReference type="SUPFAM" id="SSF88874">
    <property type="entry name" value="Receptor-binding domain of short tail fibre protein gp12"/>
    <property type="match status" value="1"/>
</dbReference>
<evidence type="ECO:0000259" key="1">
    <source>
        <dbReference type="Pfam" id="PF07484"/>
    </source>
</evidence>
<feature type="domain" description="Phage tail collar" evidence="1">
    <location>
        <begin position="6"/>
        <end position="61"/>
    </location>
</feature>
<accession>A0A494X9H8</accession>
<organism evidence="2 3">
    <name type="scientific">Trinickia fusca</name>
    <dbReference type="NCBI Taxonomy" id="2419777"/>
    <lineage>
        <taxon>Bacteria</taxon>
        <taxon>Pseudomonadati</taxon>
        <taxon>Pseudomonadota</taxon>
        <taxon>Betaproteobacteria</taxon>
        <taxon>Burkholderiales</taxon>
        <taxon>Burkholderiaceae</taxon>
        <taxon>Trinickia</taxon>
    </lineage>
</organism>
<sequence>MEPFVGEIKLCAFAFPPRGWALCNGALVRINQNRMLYALLGTQYGGDGIVTFALPDLRGRVAVHRDVDHPQGTAGGLERVTLSDGQVPAHNHPFNVSSTPGTAINIDTTQDHLLAASQVYDASTPSSSKPGKPIYAAATNLIELGRIMCDPVGAGAAHENMQPSLVLNYVIALDGIYPIKG</sequence>